<dbReference type="PANTHER" id="PTHR10366">
    <property type="entry name" value="NAD DEPENDENT EPIMERASE/DEHYDRATASE"/>
    <property type="match status" value="1"/>
</dbReference>
<dbReference type="PANTHER" id="PTHR10366:SF562">
    <property type="entry name" value="ALDEHYDE REDUCTASE II (AFU_ORTHOLOGUE AFUA_1G11360)"/>
    <property type="match status" value="1"/>
</dbReference>
<organism evidence="4">
    <name type="scientific">Fusarium pseudograminearum CS3427</name>
    <dbReference type="NCBI Taxonomy" id="1318457"/>
    <lineage>
        <taxon>Eukaryota</taxon>
        <taxon>Fungi</taxon>
        <taxon>Dikarya</taxon>
        <taxon>Ascomycota</taxon>
        <taxon>Pezizomycotina</taxon>
        <taxon>Sordariomycetes</taxon>
        <taxon>Hypocreomycetidae</taxon>
        <taxon>Hypocreales</taxon>
        <taxon>Nectriaceae</taxon>
        <taxon>Fusarium</taxon>
    </lineage>
</organism>
<dbReference type="InterPro" id="IPR001509">
    <property type="entry name" value="Epimerase_deHydtase"/>
</dbReference>
<comment type="caution">
    <text evidence="4">The sequence shown here is derived from an EMBL/GenBank/DDBJ whole genome shotgun (WGS) entry which is preliminary data.</text>
</comment>
<accession>A0A096PCN6</accession>
<evidence type="ECO:0000256" key="1">
    <source>
        <dbReference type="ARBA" id="ARBA00023002"/>
    </source>
</evidence>
<dbReference type="EMBL" id="CBMD010000673">
    <property type="protein sequence ID" value="CEG02464.1"/>
    <property type="molecule type" value="Genomic_DNA"/>
</dbReference>
<dbReference type="Pfam" id="PF01370">
    <property type="entry name" value="Epimerase"/>
    <property type="match status" value="1"/>
</dbReference>
<dbReference type="AlphaFoldDB" id="A0A096PCN6"/>
<dbReference type="GO" id="GO:0016616">
    <property type="term" value="F:oxidoreductase activity, acting on the CH-OH group of donors, NAD or NADP as acceptor"/>
    <property type="evidence" value="ECO:0007669"/>
    <property type="project" value="TreeGrafter"/>
</dbReference>
<dbReference type="Gene3D" id="3.40.50.720">
    <property type="entry name" value="NAD(P)-binding Rossmann-like Domain"/>
    <property type="match status" value="1"/>
</dbReference>
<name>A0A096PCN6_FUSPS</name>
<dbReference type="InterPro" id="IPR050425">
    <property type="entry name" value="NAD(P)_dehydrat-like"/>
</dbReference>
<gene>
    <name evidence="4" type="ORF">BN847_0069260</name>
</gene>
<sequence>MAPLDNPAVPKGSVVLVTGVNGFLGSHVAKQFLEFGYKVRGTVRDPAKNSWLSTAFDNQYGQGNFELVKLADMTSEEDLKEVVKGVSVVAHTASIMSLNPDPNKVIPDAIAGALTALKVAYGESSVKRFVLTSSSSAATISMPGKPHTLVNEESWSEGAVKIAWSDPPYTMARAGAVYAASKVQSEQAIWKYHKEHQSERPDLVVNTVLPNYNWGKTIDAANQGYPSSSGLPVMLYKNKVATMHRRTAPQYFIDVDDTGRLHVAAAIFDHVKDQRIFGFAGRFNWNQVLDILRKHYPEKTFPENFADGEDANEIEPRDKAEQLLKDLGRPGWTSLEDAIIANVEDLDKAGDDVWYKDFAELESLAKAA</sequence>
<keyword evidence="1" id="KW-0560">Oxidoreductase</keyword>
<comment type="similarity">
    <text evidence="2">Belongs to the NAD(P)-dependent epimerase/dehydratase family. Dihydroflavonol-4-reductase subfamily.</text>
</comment>
<evidence type="ECO:0000313" key="4">
    <source>
        <dbReference type="EMBL" id="CEG02464.1"/>
    </source>
</evidence>
<dbReference type="InterPro" id="IPR036291">
    <property type="entry name" value="NAD(P)-bd_dom_sf"/>
</dbReference>
<protein>
    <submittedName>
        <fullName evidence="4">WGS project CBMD000000000 data, contig CS3427_c000673</fullName>
    </submittedName>
</protein>
<proteinExistence type="inferred from homology"/>
<evidence type="ECO:0000259" key="3">
    <source>
        <dbReference type="Pfam" id="PF01370"/>
    </source>
</evidence>
<dbReference type="SUPFAM" id="SSF51735">
    <property type="entry name" value="NAD(P)-binding Rossmann-fold domains"/>
    <property type="match status" value="1"/>
</dbReference>
<evidence type="ECO:0000256" key="2">
    <source>
        <dbReference type="ARBA" id="ARBA00023445"/>
    </source>
</evidence>
<feature type="domain" description="NAD-dependent epimerase/dehydratase" evidence="3">
    <location>
        <begin position="15"/>
        <end position="198"/>
    </location>
</feature>
<reference evidence="4" key="1">
    <citation type="submission" date="2013-05" db="EMBL/GenBank/DDBJ databases">
        <title>Draft genome sequences of six wheat associated Fusarium spp. isolates.</title>
        <authorList>
            <person name="Moolhuijzen P.M."/>
            <person name="Manners J.M."/>
            <person name="Wilcox S."/>
            <person name="Bellgard M.I."/>
            <person name="Gardiner D.M."/>
        </authorList>
    </citation>
    <scope>NUCLEOTIDE SEQUENCE</scope>
    <source>
        <strain evidence="4">CS3427</strain>
        <strain evidence="4">CS3427</strain>
    </source>
</reference>